<evidence type="ECO:0000313" key="3">
    <source>
        <dbReference type="Proteomes" id="UP000268016"/>
    </source>
</evidence>
<dbReference type="AlphaFoldDB" id="A0A3N2R1A1"/>
<evidence type="ECO:0000259" key="1">
    <source>
        <dbReference type="PROSITE" id="PS51782"/>
    </source>
</evidence>
<dbReference type="Proteomes" id="UP000268016">
    <property type="component" value="Unassembled WGS sequence"/>
</dbReference>
<evidence type="ECO:0000313" key="2">
    <source>
        <dbReference type="EMBL" id="ROU01066.1"/>
    </source>
</evidence>
<organism evidence="2 3">
    <name type="scientific">Histidinibacterium lentulum</name>
    <dbReference type="NCBI Taxonomy" id="2480588"/>
    <lineage>
        <taxon>Bacteria</taxon>
        <taxon>Pseudomonadati</taxon>
        <taxon>Pseudomonadota</taxon>
        <taxon>Alphaproteobacteria</taxon>
        <taxon>Rhodobacterales</taxon>
        <taxon>Paracoccaceae</taxon>
        <taxon>Histidinibacterium</taxon>
    </lineage>
</organism>
<gene>
    <name evidence="2" type="ORF">EAT49_11105</name>
</gene>
<name>A0A3N2R1A1_9RHOB</name>
<dbReference type="CDD" id="cd00118">
    <property type="entry name" value="LysM"/>
    <property type="match status" value="1"/>
</dbReference>
<dbReference type="OrthoDB" id="9809850at2"/>
<sequence>MTRAAPGHAVAAIPLSAAVVMGFDRPPLQPSRASAPELEVKRARTALRVPERLMTARGMLDISRRDAASARSHTAVAGDTIRSIAERHYGSPEASMRMGEANASTFARNGQLTSGQILILPG</sequence>
<dbReference type="RefSeq" id="WP_123642394.1">
    <property type="nucleotide sequence ID" value="NZ_ML119085.1"/>
</dbReference>
<comment type="caution">
    <text evidence="2">The sequence shown here is derived from an EMBL/GenBank/DDBJ whole genome shotgun (WGS) entry which is preliminary data.</text>
</comment>
<dbReference type="InterPro" id="IPR018392">
    <property type="entry name" value="LysM"/>
</dbReference>
<protein>
    <recommendedName>
        <fullName evidence="1">LysM domain-containing protein</fullName>
    </recommendedName>
</protein>
<dbReference type="EMBL" id="RDRB01000005">
    <property type="protein sequence ID" value="ROU01066.1"/>
    <property type="molecule type" value="Genomic_DNA"/>
</dbReference>
<proteinExistence type="predicted"/>
<accession>A0A3N2R1A1</accession>
<keyword evidence="3" id="KW-1185">Reference proteome</keyword>
<reference evidence="2 3" key="1">
    <citation type="submission" date="2018-10" db="EMBL/GenBank/DDBJ databases">
        <title>Histidinibacterium lentulum gen. nov., sp. nov., a marine bacterium from the culture broth of Picochlorum sp. 122.</title>
        <authorList>
            <person name="Wang G."/>
        </authorList>
    </citation>
    <scope>NUCLEOTIDE SEQUENCE [LARGE SCALE GENOMIC DNA]</scope>
    <source>
        <strain evidence="2 3">B17</strain>
    </source>
</reference>
<feature type="domain" description="LysM" evidence="1">
    <location>
        <begin position="71"/>
        <end position="120"/>
    </location>
</feature>
<dbReference type="PROSITE" id="PS51782">
    <property type="entry name" value="LYSM"/>
    <property type="match status" value="1"/>
</dbReference>